<dbReference type="STRING" id="582692.SAMN05720606_10178"/>
<name>A0A1G5ARY7_9BACL</name>
<protein>
    <submittedName>
        <fullName evidence="1">Uncharacterized protein</fullName>
    </submittedName>
</protein>
<dbReference type="EMBL" id="FMVM01000001">
    <property type="protein sequence ID" value="SCX80642.1"/>
    <property type="molecule type" value="Genomic_DNA"/>
</dbReference>
<organism evidence="1 2">
    <name type="scientific">Paenibacillus polysaccharolyticus</name>
    <dbReference type="NCBI Taxonomy" id="582692"/>
    <lineage>
        <taxon>Bacteria</taxon>
        <taxon>Bacillati</taxon>
        <taxon>Bacillota</taxon>
        <taxon>Bacilli</taxon>
        <taxon>Bacillales</taxon>
        <taxon>Paenibacillaceae</taxon>
        <taxon>Paenibacillus</taxon>
    </lineage>
</organism>
<keyword evidence="2" id="KW-1185">Reference proteome</keyword>
<dbReference type="AlphaFoldDB" id="A0A1G5ARY7"/>
<dbReference type="RefSeq" id="WP_090914828.1">
    <property type="nucleotide sequence ID" value="NZ_FMVM01000001.1"/>
</dbReference>
<gene>
    <name evidence="1" type="ORF">SAMN05720606_10178</name>
</gene>
<evidence type="ECO:0000313" key="1">
    <source>
        <dbReference type="EMBL" id="SCX80642.1"/>
    </source>
</evidence>
<reference evidence="2" key="1">
    <citation type="submission" date="2016-10" db="EMBL/GenBank/DDBJ databases">
        <authorList>
            <person name="Varghese N."/>
            <person name="Submissions S."/>
        </authorList>
    </citation>
    <scope>NUCLEOTIDE SEQUENCE [LARGE SCALE GENOMIC DNA]</scope>
    <source>
        <strain evidence="2">BL9</strain>
    </source>
</reference>
<sequence length="297" mass="33562">MEDIVVYGIDAGANYGWVRLESHPGDLDNYIPEIKCHKPRCITKCICKRKNAISSTDRLTNTMDGSHFQAGRKYSEKYSVAGKNQTTFIDDTPTLINLILADLQDLKKVAVGIEAPMWCTTSLTIRFLEEGNGAHWWNPAASSATINAINIGVQIFSGLGALVKKGSLRSTTDINQWLSSNQCNILLFEGFVYGQYKIESIQWTQKRKLHKDTKSLSIHDFKPPEEHLWDAFLVASAFWEFHSSSKKSQNKLGNYKSIVQPITYQGDVLSHWHTILRKARIPRNPVADQDCLIFSIQ</sequence>
<proteinExistence type="predicted"/>
<dbReference type="Proteomes" id="UP000198538">
    <property type="component" value="Unassembled WGS sequence"/>
</dbReference>
<accession>A0A1G5ARY7</accession>
<evidence type="ECO:0000313" key="2">
    <source>
        <dbReference type="Proteomes" id="UP000198538"/>
    </source>
</evidence>